<feature type="transmembrane region" description="Helical" evidence="5">
    <location>
        <begin position="62"/>
        <end position="82"/>
    </location>
</feature>
<evidence type="ECO:0000256" key="2">
    <source>
        <dbReference type="ARBA" id="ARBA00022692"/>
    </source>
</evidence>
<reference evidence="7 8" key="1">
    <citation type="submission" date="2016-10" db="EMBL/GenBank/DDBJ databases">
        <authorList>
            <person name="de Groot N.N."/>
        </authorList>
    </citation>
    <scope>NUCLEOTIDE SEQUENCE [LARGE SCALE GENOMIC DNA]</scope>
    <source>
        <strain evidence="7">MBHS1</strain>
    </source>
</reference>
<dbReference type="AlphaFoldDB" id="A0A1H6F5V1"/>
<protein>
    <submittedName>
        <fullName evidence="7">RDD family protein</fullName>
    </submittedName>
</protein>
<keyword evidence="4 5" id="KW-0472">Membrane</keyword>
<keyword evidence="3 5" id="KW-1133">Transmembrane helix</keyword>
<evidence type="ECO:0000313" key="7">
    <source>
        <dbReference type="EMBL" id="SEH04365.1"/>
    </source>
</evidence>
<sequence>MPEQQLDTDYPIETPEGVVLNLQLAGPVVRAMAWLSDFFLRLAIYTLLSIFLARFDDLGSGLLLLAIFLLEWFYPVFFEIYADGATPGKKRFKIKVLHSNGVPVSWTGSMLRNLLRTVDILPFFYGFGLSAMLLNAKFQRLGDMAADTIVVYTTPPGTAPILLSKHPLPLPCQLNDEEQRAVLAFAERVPTLGRKRVVELANLATPLTDQTGQQSAERLQQFAKGLYQS</sequence>
<proteinExistence type="predicted"/>
<dbReference type="RefSeq" id="WP_103918436.1">
    <property type="nucleotide sequence ID" value="NZ_FMSV02000046.1"/>
</dbReference>
<gene>
    <name evidence="7" type="ORF">MBHS_00211</name>
</gene>
<dbReference type="PANTHER" id="PTHR38480:SF1">
    <property type="entry name" value="SLR0254 PROTEIN"/>
    <property type="match status" value="1"/>
</dbReference>
<dbReference type="GO" id="GO:0016020">
    <property type="term" value="C:membrane"/>
    <property type="evidence" value="ECO:0007669"/>
    <property type="project" value="UniProtKB-SubCell"/>
</dbReference>
<feature type="transmembrane region" description="Helical" evidence="5">
    <location>
        <begin position="38"/>
        <end position="55"/>
    </location>
</feature>
<dbReference type="Proteomes" id="UP000236724">
    <property type="component" value="Unassembled WGS sequence"/>
</dbReference>
<evidence type="ECO:0000313" key="8">
    <source>
        <dbReference type="Proteomes" id="UP000236724"/>
    </source>
</evidence>
<evidence type="ECO:0000256" key="4">
    <source>
        <dbReference type="ARBA" id="ARBA00023136"/>
    </source>
</evidence>
<evidence type="ECO:0000256" key="1">
    <source>
        <dbReference type="ARBA" id="ARBA00004141"/>
    </source>
</evidence>
<feature type="domain" description="RDD" evidence="6">
    <location>
        <begin position="25"/>
        <end position="146"/>
    </location>
</feature>
<comment type="subcellular location">
    <subcellularLocation>
        <location evidence="1">Membrane</location>
        <topology evidence="1">Multi-pass membrane protein</topology>
    </subcellularLocation>
</comment>
<keyword evidence="8" id="KW-1185">Reference proteome</keyword>
<evidence type="ECO:0000256" key="3">
    <source>
        <dbReference type="ARBA" id="ARBA00022989"/>
    </source>
</evidence>
<dbReference type="Pfam" id="PF06271">
    <property type="entry name" value="RDD"/>
    <property type="match status" value="1"/>
</dbReference>
<organism evidence="7 8">
    <name type="scientific">Candidatus Venteria ishoeyi</name>
    <dbReference type="NCBI Taxonomy" id="1899563"/>
    <lineage>
        <taxon>Bacteria</taxon>
        <taxon>Pseudomonadati</taxon>
        <taxon>Pseudomonadota</taxon>
        <taxon>Gammaproteobacteria</taxon>
        <taxon>Thiotrichales</taxon>
        <taxon>Thiotrichaceae</taxon>
        <taxon>Venteria</taxon>
    </lineage>
</organism>
<dbReference type="InterPro" id="IPR010432">
    <property type="entry name" value="RDD"/>
</dbReference>
<feature type="transmembrane region" description="Helical" evidence="5">
    <location>
        <begin position="114"/>
        <end position="134"/>
    </location>
</feature>
<accession>A0A1H6F5V1</accession>
<name>A0A1H6F5V1_9GAMM</name>
<keyword evidence="2 5" id="KW-0812">Transmembrane</keyword>
<evidence type="ECO:0000256" key="5">
    <source>
        <dbReference type="SAM" id="Phobius"/>
    </source>
</evidence>
<dbReference type="EMBL" id="FMSV02000046">
    <property type="protein sequence ID" value="SEH04365.1"/>
    <property type="molecule type" value="Genomic_DNA"/>
</dbReference>
<dbReference type="PANTHER" id="PTHR38480">
    <property type="entry name" value="SLR0254 PROTEIN"/>
    <property type="match status" value="1"/>
</dbReference>
<evidence type="ECO:0000259" key="6">
    <source>
        <dbReference type="Pfam" id="PF06271"/>
    </source>
</evidence>
<dbReference type="OrthoDB" id="9787732at2"/>